<comment type="caution">
    <text evidence="10">The sequence shown here is derived from an EMBL/GenBank/DDBJ whole genome shotgun (WGS) entry which is preliminary data.</text>
</comment>
<feature type="domain" description="Peptidase M4" evidence="8">
    <location>
        <begin position="246"/>
        <end position="405"/>
    </location>
</feature>
<dbReference type="Gene3D" id="2.60.120.260">
    <property type="entry name" value="Galactose-binding domain-like"/>
    <property type="match status" value="1"/>
</dbReference>
<evidence type="ECO:0000256" key="7">
    <source>
        <dbReference type="SAM" id="SignalP"/>
    </source>
</evidence>
<keyword evidence="2" id="KW-0645">Protease</keyword>
<dbReference type="PANTHER" id="PTHR33794:SF1">
    <property type="entry name" value="BACILLOLYSIN"/>
    <property type="match status" value="1"/>
</dbReference>
<keyword evidence="5" id="KW-0862">Zinc</keyword>
<dbReference type="Pfam" id="PF02868">
    <property type="entry name" value="Peptidase_M4_C"/>
    <property type="match status" value="1"/>
</dbReference>
<dbReference type="InterPro" id="IPR013783">
    <property type="entry name" value="Ig-like_fold"/>
</dbReference>
<dbReference type="InterPro" id="IPR036179">
    <property type="entry name" value="Ig-like_dom_sf"/>
</dbReference>
<evidence type="ECO:0000256" key="6">
    <source>
        <dbReference type="ARBA" id="ARBA00023049"/>
    </source>
</evidence>
<keyword evidence="4" id="KW-0378">Hydrolase</keyword>
<keyword evidence="3" id="KW-0479">Metal-binding</keyword>
<dbReference type="InterPro" id="IPR013856">
    <property type="entry name" value="Peptidase_M4_domain"/>
</dbReference>
<dbReference type="SUPFAM" id="SSF48726">
    <property type="entry name" value="Immunoglobulin"/>
    <property type="match status" value="1"/>
</dbReference>
<feature type="domain" description="Peptidase M4 C-terminal" evidence="9">
    <location>
        <begin position="409"/>
        <end position="587"/>
    </location>
</feature>
<evidence type="ECO:0000256" key="2">
    <source>
        <dbReference type="ARBA" id="ARBA00022670"/>
    </source>
</evidence>
<dbReference type="InterPro" id="IPR027268">
    <property type="entry name" value="Peptidase_M4/M1_CTD_sf"/>
</dbReference>
<evidence type="ECO:0000259" key="9">
    <source>
        <dbReference type="Pfam" id="PF02868"/>
    </source>
</evidence>
<evidence type="ECO:0000256" key="4">
    <source>
        <dbReference type="ARBA" id="ARBA00022801"/>
    </source>
</evidence>
<reference evidence="10 11" key="1">
    <citation type="submission" date="2022-08" db="EMBL/GenBank/DDBJ databases">
        <title>Reclassification of Massilia species as members of the genera Telluria, Duganella, Pseudoduganella, Mokoshia gen. nov. and Zemynaea gen. nov. using orthogonal and non-orthogonal genome-based approaches.</title>
        <authorList>
            <person name="Bowman J.P."/>
        </authorList>
    </citation>
    <scope>NUCLEOTIDE SEQUENCE [LARGE SCALE GENOMIC DNA]</scope>
    <source>
        <strain evidence="10 11">JCM 31606</strain>
    </source>
</reference>
<dbReference type="InterPro" id="IPR050728">
    <property type="entry name" value="Zinc_Metalloprotease_M4"/>
</dbReference>
<evidence type="ECO:0000256" key="5">
    <source>
        <dbReference type="ARBA" id="ARBA00022833"/>
    </source>
</evidence>
<evidence type="ECO:0000313" key="10">
    <source>
        <dbReference type="EMBL" id="MCS0659875.1"/>
    </source>
</evidence>
<evidence type="ECO:0000259" key="8">
    <source>
        <dbReference type="Pfam" id="PF01447"/>
    </source>
</evidence>
<dbReference type="Gene3D" id="3.10.170.10">
    <property type="match status" value="1"/>
</dbReference>
<comment type="similarity">
    <text evidence="1">Belongs to the peptidase M4 family.</text>
</comment>
<gene>
    <name evidence="10" type="ORF">NX778_17520</name>
</gene>
<evidence type="ECO:0000313" key="11">
    <source>
        <dbReference type="Proteomes" id="UP001204621"/>
    </source>
</evidence>
<accession>A0ABT2D1G4</accession>
<dbReference type="InterPro" id="IPR001570">
    <property type="entry name" value="Peptidase_M4_C_domain"/>
</dbReference>
<dbReference type="SUPFAM" id="SSF55486">
    <property type="entry name" value="Metalloproteases ('zincins'), catalytic domain"/>
    <property type="match status" value="1"/>
</dbReference>
<dbReference type="Pfam" id="PF01447">
    <property type="entry name" value="Peptidase_M4"/>
    <property type="match status" value="1"/>
</dbReference>
<dbReference type="CDD" id="cd09597">
    <property type="entry name" value="M4_TLP"/>
    <property type="match status" value="1"/>
</dbReference>
<evidence type="ECO:0000256" key="1">
    <source>
        <dbReference type="ARBA" id="ARBA00009388"/>
    </source>
</evidence>
<keyword evidence="6" id="KW-0482">Metalloprotease</keyword>
<dbReference type="Gene3D" id="2.60.40.10">
    <property type="entry name" value="Immunoglobulins"/>
    <property type="match status" value="1"/>
</dbReference>
<dbReference type="InterPro" id="IPR023612">
    <property type="entry name" value="Peptidase_M4"/>
</dbReference>
<dbReference type="Gene3D" id="1.10.390.10">
    <property type="entry name" value="Neutral Protease Domain 2"/>
    <property type="match status" value="1"/>
</dbReference>
<evidence type="ECO:0000256" key="3">
    <source>
        <dbReference type="ARBA" id="ARBA00022723"/>
    </source>
</evidence>
<dbReference type="EMBL" id="JANUGU010000006">
    <property type="protein sequence ID" value="MCS0659875.1"/>
    <property type="molecule type" value="Genomic_DNA"/>
</dbReference>
<feature type="signal peptide" evidence="7">
    <location>
        <begin position="1"/>
        <end position="22"/>
    </location>
</feature>
<name>A0ABT2D1G4_9BURK</name>
<sequence length="844" mass="89107">MKTSIKFYAALAPLALCGDALAVTRMPLRAPASAMMSAPVRAPEEAQVKIALDGARLKYGLDNDHGYRLTARHPGGPGAWVTRYAHTYKGLRILGSESVIVSDAGGKVVGETLQDLRSGLGQGAGSSLLAGSFIQFDVTPRVAAADAVRTAQGVAPLRVVAEAAPASAELLIYPVQQRMRAASVLGKRSGGLNAADVVKQLTGYELAYLVKTREMGVDRPLFRDTLVSARDGHVIAQWNAVQTVAGVGYSQYNGQVRLSTAYTNGSYWMQDPLRGTGGKFGVNTVVDAAHTGTAGDVYMRTFNSWGDGQDYQLGWPTLGENGQTAAVNAMWGMMNTYDTLKNVLGWSSLDGNNTATYIAVHAWDGYDNAYYSDACHCMFIGDGGARFYNLGAIDIIGHEMGHGVTAATAALDYHFESGGLNESASDINGEMTEAYANAGAGGATIPARGNDWLIGQQVSRSGAPLRWMIKPSKDGASPNAWSWQLQNLDVHYSSGPNNRMFYFLSQGSSADPASDAFSPYLNKWPRAMTGIGNDKAYRIWFRALTTKFTSTTDYMDARNKLYASAIELYGPGPESAAVLRAYAAVNVGKDLDEPNAGQAFGIVWQPQPVTAPAGTTAWFAVAPGGGTPPYAYQWRRNGVSVPGATGSVFGVVAQPGDNGALYSVLLSDARGQSVASDPAQLTVTAGGPAELVFNGGFEAGWEGWRGNTAVVGSWQGAGEAPYEGKAFAYMGGNGRAATETLGQPISIPAGAASASLSFALHVDTAEIAPATAYDTLAVEVKNAAGTVLATLATYSNLDARPGYQVRSFDLSAFRGQDIVLSFTMNEDYALQTGFCIDKVSVAIR</sequence>
<dbReference type="PANTHER" id="PTHR33794">
    <property type="entry name" value="BACILLOLYSIN"/>
    <property type="match status" value="1"/>
</dbReference>
<dbReference type="PRINTS" id="PR00730">
    <property type="entry name" value="THERMOLYSIN"/>
</dbReference>
<dbReference type="Proteomes" id="UP001204621">
    <property type="component" value="Unassembled WGS sequence"/>
</dbReference>
<protein>
    <submittedName>
        <fullName evidence="10">M4 family metallopeptidase</fullName>
    </submittedName>
</protein>
<organism evidence="10 11">
    <name type="scientific">Massilia terrae</name>
    <dbReference type="NCBI Taxonomy" id="1811224"/>
    <lineage>
        <taxon>Bacteria</taxon>
        <taxon>Pseudomonadati</taxon>
        <taxon>Pseudomonadota</taxon>
        <taxon>Betaproteobacteria</taxon>
        <taxon>Burkholderiales</taxon>
        <taxon>Oxalobacteraceae</taxon>
        <taxon>Telluria group</taxon>
        <taxon>Massilia</taxon>
    </lineage>
</organism>
<keyword evidence="11" id="KW-1185">Reference proteome</keyword>
<feature type="chain" id="PRO_5046742034" evidence="7">
    <location>
        <begin position="23"/>
        <end position="844"/>
    </location>
</feature>
<keyword evidence="7" id="KW-0732">Signal</keyword>
<proteinExistence type="inferred from homology"/>
<dbReference type="RefSeq" id="WP_258813068.1">
    <property type="nucleotide sequence ID" value="NZ_JANUGU010000006.1"/>
</dbReference>